<organism evidence="1 2">
    <name type="scientific">Trifolium medium</name>
    <dbReference type="NCBI Taxonomy" id="97028"/>
    <lineage>
        <taxon>Eukaryota</taxon>
        <taxon>Viridiplantae</taxon>
        <taxon>Streptophyta</taxon>
        <taxon>Embryophyta</taxon>
        <taxon>Tracheophyta</taxon>
        <taxon>Spermatophyta</taxon>
        <taxon>Magnoliopsida</taxon>
        <taxon>eudicotyledons</taxon>
        <taxon>Gunneridae</taxon>
        <taxon>Pentapetalae</taxon>
        <taxon>rosids</taxon>
        <taxon>fabids</taxon>
        <taxon>Fabales</taxon>
        <taxon>Fabaceae</taxon>
        <taxon>Papilionoideae</taxon>
        <taxon>50 kb inversion clade</taxon>
        <taxon>NPAAA clade</taxon>
        <taxon>Hologalegina</taxon>
        <taxon>IRL clade</taxon>
        <taxon>Trifolieae</taxon>
        <taxon>Trifolium</taxon>
    </lineage>
</organism>
<accession>A0A392U339</accession>
<name>A0A392U339_9FABA</name>
<proteinExistence type="predicted"/>
<dbReference type="Proteomes" id="UP000265520">
    <property type="component" value="Unassembled WGS sequence"/>
</dbReference>
<feature type="non-terminal residue" evidence="1">
    <location>
        <position position="1"/>
    </location>
</feature>
<comment type="caution">
    <text evidence="1">The sequence shown here is derived from an EMBL/GenBank/DDBJ whole genome shotgun (WGS) entry which is preliminary data.</text>
</comment>
<reference evidence="1 2" key="1">
    <citation type="journal article" date="2018" name="Front. Plant Sci.">
        <title>Red Clover (Trifolium pratense) and Zigzag Clover (T. medium) - A Picture of Genomic Similarities and Differences.</title>
        <authorList>
            <person name="Dluhosova J."/>
            <person name="Istvanek J."/>
            <person name="Nedelnik J."/>
            <person name="Repkova J."/>
        </authorList>
    </citation>
    <scope>NUCLEOTIDE SEQUENCE [LARGE SCALE GENOMIC DNA]</scope>
    <source>
        <strain evidence="2">cv. 10/8</strain>
        <tissue evidence="1">Leaf</tissue>
    </source>
</reference>
<dbReference type="EMBL" id="LXQA010704952">
    <property type="protein sequence ID" value="MCI66910.1"/>
    <property type="molecule type" value="Genomic_DNA"/>
</dbReference>
<sequence>VTEVRNPGCILVWALGAGSWVRGAPMNKNTACCAGRRLMGAWSAYEQKHWLLRQAQDHGRGARL</sequence>
<protein>
    <submittedName>
        <fullName evidence="1">Uncharacterized protein</fullName>
    </submittedName>
</protein>
<evidence type="ECO:0000313" key="1">
    <source>
        <dbReference type="EMBL" id="MCI66910.1"/>
    </source>
</evidence>
<keyword evidence="2" id="KW-1185">Reference proteome</keyword>
<evidence type="ECO:0000313" key="2">
    <source>
        <dbReference type="Proteomes" id="UP000265520"/>
    </source>
</evidence>
<dbReference type="AlphaFoldDB" id="A0A392U339"/>